<dbReference type="STRING" id="35608.A0A2U1LQU7"/>
<dbReference type="InterPro" id="IPR000504">
    <property type="entry name" value="RRM_dom"/>
</dbReference>
<evidence type="ECO:0000256" key="1">
    <source>
        <dbReference type="ARBA" id="ARBA00022737"/>
    </source>
</evidence>
<feature type="domain" description="RRM" evidence="4">
    <location>
        <begin position="107"/>
        <end position="184"/>
    </location>
</feature>
<dbReference type="GO" id="GO:0006417">
    <property type="term" value="P:regulation of translation"/>
    <property type="evidence" value="ECO:0007669"/>
    <property type="project" value="TreeGrafter"/>
</dbReference>
<dbReference type="OrthoDB" id="1875751at2759"/>
<organism evidence="5 6">
    <name type="scientific">Artemisia annua</name>
    <name type="common">Sweet wormwood</name>
    <dbReference type="NCBI Taxonomy" id="35608"/>
    <lineage>
        <taxon>Eukaryota</taxon>
        <taxon>Viridiplantae</taxon>
        <taxon>Streptophyta</taxon>
        <taxon>Embryophyta</taxon>
        <taxon>Tracheophyta</taxon>
        <taxon>Spermatophyta</taxon>
        <taxon>Magnoliopsida</taxon>
        <taxon>eudicotyledons</taxon>
        <taxon>Gunneridae</taxon>
        <taxon>Pentapetalae</taxon>
        <taxon>asterids</taxon>
        <taxon>campanulids</taxon>
        <taxon>Asterales</taxon>
        <taxon>Asteraceae</taxon>
        <taxon>Asteroideae</taxon>
        <taxon>Anthemideae</taxon>
        <taxon>Artemisiinae</taxon>
        <taxon>Artemisia</taxon>
    </lineage>
</organism>
<dbReference type="AlphaFoldDB" id="A0A2U1LQU7"/>
<gene>
    <name evidence="5" type="ORF">CTI12_AA460700</name>
</gene>
<dbReference type="InterPro" id="IPR035979">
    <property type="entry name" value="RBD_domain_sf"/>
</dbReference>
<keyword evidence="1" id="KW-0677">Repeat</keyword>
<dbReference type="Gene3D" id="3.30.70.330">
    <property type="match status" value="2"/>
</dbReference>
<evidence type="ECO:0000313" key="6">
    <source>
        <dbReference type="Proteomes" id="UP000245207"/>
    </source>
</evidence>
<proteinExistence type="predicted"/>
<protein>
    <submittedName>
        <fullName evidence="5">Nucleotide-binding, alpha-beta plait</fullName>
    </submittedName>
</protein>
<dbReference type="CDD" id="cd12330">
    <property type="entry name" value="RRM2_Hrp1p"/>
    <property type="match status" value="1"/>
</dbReference>
<evidence type="ECO:0000256" key="3">
    <source>
        <dbReference type="PROSITE-ProRule" id="PRU00176"/>
    </source>
</evidence>
<dbReference type="EMBL" id="PKPP01008183">
    <property type="protein sequence ID" value="PWA51359.1"/>
    <property type="molecule type" value="Genomic_DNA"/>
</dbReference>
<keyword evidence="2 3" id="KW-0694">RNA-binding</keyword>
<dbReference type="InterPro" id="IPR012677">
    <property type="entry name" value="Nucleotide-bd_a/b_plait_sf"/>
</dbReference>
<accession>A0A2U1LQU7</accession>
<feature type="domain" description="RRM" evidence="4">
    <location>
        <begin position="6"/>
        <end position="82"/>
    </location>
</feature>
<evidence type="ECO:0000256" key="2">
    <source>
        <dbReference type="ARBA" id="ARBA00022884"/>
    </source>
</evidence>
<dbReference type="Proteomes" id="UP000245207">
    <property type="component" value="Unassembled WGS sequence"/>
</dbReference>
<dbReference type="PANTHER" id="PTHR48032:SF1">
    <property type="entry name" value="RNA-BINDING (RRM_RBD_RNP MOTIFS) FAMILY PROTEIN"/>
    <property type="match status" value="1"/>
</dbReference>
<dbReference type="Pfam" id="PF00076">
    <property type="entry name" value="RRM_1"/>
    <property type="match status" value="2"/>
</dbReference>
<dbReference type="GO" id="GO:0003729">
    <property type="term" value="F:mRNA binding"/>
    <property type="evidence" value="ECO:0007669"/>
    <property type="project" value="TreeGrafter"/>
</dbReference>
<evidence type="ECO:0000313" key="5">
    <source>
        <dbReference type="EMBL" id="PWA51359.1"/>
    </source>
</evidence>
<dbReference type="PANTHER" id="PTHR48032">
    <property type="entry name" value="RNA-BINDING PROTEIN MUSASHI HOMOLOG RBP6"/>
    <property type="match status" value="1"/>
</dbReference>
<comment type="caution">
    <text evidence="5">The sequence shown here is derived from an EMBL/GenBank/DDBJ whole genome shotgun (WGS) entry which is preliminary data.</text>
</comment>
<dbReference type="SMART" id="SM00360">
    <property type="entry name" value="RRM"/>
    <property type="match status" value="2"/>
</dbReference>
<dbReference type="FunFam" id="3.30.70.330:FF:000102">
    <property type="entry name" value="Heterogeneous nuclear ribonucleoprotein 1"/>
    <property type="match status" value="1"/>
</dbReference>
<dbReference type="SUPFAM" id="SSF54928">
    <property type="entry name" value="RNA-binding domain, RBD"/>
    <property type="match status" value="2"/>
</dbReference>
<evidence type="ECO:0000259" key="4">
    <source>
        <dbReference type="PROSITE" id="PS50102"/>
    </source>
</evidence>
<keyword evidence="6" id="KW-1185">Reference proteome</keyword>
<sequence length="438" mass="47555">MEMEPGKLFIGGISWDTHEEHLKEYFETFGDVIEAVIMKDRITGRARGFGFVVFSDPIVAERVVKDKHVINGRTVEAKKAVPRDDQQVFSRSNVSSQGSSPRPICTKKIFVGGLAASVTETDFESYFDQFGLVTDAVVIYDHNTQRPRGFGFITFDSEESVDKVLLRTFHDLNGKTVEVKRAVPKELSPGPSRSNVSGYNYGLSRVSSYVNGYAQGYSPSSHGSYGIRVDGRFSPLTRGRTGYSHFGPSSYLLGTNYDYRNISSNIGHERSVSPMYSTTPNRFLSPIGYNSGGDGRKALLNSANNMWVNGSSLSFSNYDHGNFRTSLVNSDFSEGNNANGGVGSIFIGSGNGENAIGHGRNSGNTDAPASSYGVIDDADSTGSPFHMNSTWRSSSPDLEVPSLFNFGFGSGLSDSIQEKSLGYVSYSDANRPSRGIAA</sequence>
<reference evidence="5 6" key="1">
    <citation type="journal article" date="2018" name="Mol. Plant">
        <title>The genome of Artemisia annua provides insight into the evolution of Asteraceae family and artemisinin biosynthesis.</title>
        <authorList>
            <person name="Shen Q."/>
            <person name="Zhang L."/>
            <person name="Liao Z."/>
            <person name="Wang S."/>
            <person name="Yan T."/>
            <person name="Shi P."/>
            <person name="Liu M."/>
            <person name="Fu X."/>
            <person name="Pan Q."/>
            <person name="Wang Y."/>
            <person name="Lv Z."/>
            <person name="Lu X."/>
            <person name="Zhang F."/>
            <person name="Jiang W."/>
            <person name="Ma Y."/>
            <person name="Chen M."/>
            <person name="Hao X."/>
            <person name="Li L."/>
            <person name="Tang Y."/>
            <person name="Lv G."/>
            <person name="Zhou Y."/>
            <person name="Sun X."/>
            <person name="Brodelius P.E."/>
            <person name="Rose J.K.C."/>
            <person name="Tang K."/>
        </authorList>
    </citation>
    <scope>NUCLEOTIDE SEQUENCE [LARGE SCALE GENOMIC DNA]</scope>
    <source>
        <strain evidence="6">cv. Huhao1</strain>
        <tissue evidence="5">Leaf</tissue>
    </source>
</reference>
<dbReference type="PROSITE" id="PS50102">
    <property type="entry name" value="RRM"/>
    <property type="match status" value="2"/>
</dbReference>
<name>A0A2U1LQU7_ARTAN</name>
<dbReference type="FunFam" id="3.30.70.330:FF:000051">
    <property type="entry name" value="Heterogeneous nuclear ribonucleoprotein 1"/>
    <property type="match status" value="1"/>
</dbReference>